<protein>
    <recommendedName>
        <fullName evidence="6">D-alanyl-D-alanine carboxypeptidase/D-alanyl-D-alanine-endopeptidase</fullName>
    </recommendedName>
</protein>
<reference evidence="4" key="1">
    <citation type="submission" date="2019-10" db="EMBL/GenBank/DDBJ databases">
        <authorList>
            <consortium name="Genoscope - CEA"/>
            <person name="William W."/>
        </authorList>
    </citation>
    <scope>NUCLEOTIDE SEQUENCE [LARGE SCALE GENOMIC DNA]</scope>
    <source>
        <strain evidence="4">BBR_PRJEB10992</strain>
    </source>
</reference>
<dbReference type="OrthoDB" id="9802627at2"/>
<evidence type="ECO:0000313" key="5">
    <source>
        <dbReference type="Proteomes" id="UP000184550"/>
    </source>
</evidence>
<dbReference type="Proteomes" id="UP000184550">
    <property type="component" value="Unassembled WGS sequence"/>
</dbReference>
<sequence length="472" mass="51777">MKKIVFSCLISLFTISQPVWGQTKKICPTELEPAINTIVNRPQFQQSRWGILIETLTSGTTLYNRDSQYYFIPASTVKLLTTATALQKLGANFRIRTSVYGDNQGNVYIVGRGDPSLTETQLKDLAQQLKNRGINQINQLIAVDGYFTGSPIQQSWQWEDIQAGYGAPINSLILNQNSLDLILSPQAVGQPLKVTWVRPEQATGWTVENQTKTVSKNQPEFVDIGRDLSKPIIRVSGQLRVGAEPEPVYAAVVEPTDNFIQAFKQVLINSGIQVLQTSIAANFSYPPEELAFVESPTLAELIKTLNLESNNVYAESILRTLGVQNSRSDSVESGLKEIKLILTRLGVNPNSYQLVDGSGLSQNNLVSPLTLVQTLRMMAGSPLGELYRNSLPVAGISGTLKGRFRDTSAVGIVQAKTGTLTGVSSLAGYIFSPDYQPLVFSIIINQTNLSTQQLREAIDEIVLLLTQLKSCP</sequence>
<dbReference type="RefSeq" id="WP_083620628.1">
    <property type="nucleotide sequence ID" value="NZ_LR734865.1"/>
</dbReference>
<proteinExistence type="inferred from homology"/>
<dbReference type="Pfam" id="PF02113">
    <property type="entry name" value="Peptidase_S13"/>
    <property type="match status" value="1"/>
</dbReference>
<dbReference type="EMBL" id="CZCU02000130">
    <property type="protein sequence ID" value="VXD16724.1"/>
    <property type="molecule type" value="Genomic_DNA"/>
</dbReference>
<evidence type="ECO:0000256" key="2">
    <source>
        <dbReference type="ARBA" id="ARBA00022801"/>
    </source>
</evidence>
<evidence type="ECO:0000256" key="1">
    <source>
        <dbReference type="ARBA" id="ARBA00006096"/>
    </source>
</evidence>
<comment type="similarity">
    <text evidence="1">Belongs to the peptidase S13 family.</text>
</comment>
<feature type="chain" id="PRO_5031170793" description="D-alanyl-D-alanine carboxypeptidase/D-alanyl-D-alanine-endopeptidase" evidence="3">
    <location>
        <begin position="22"/>
        <end position="472"/>
    </location>
</feature>
<dbReference type="GO" id="GO:0006508">
    <property type="term" value="P:proteolysis"/>
    <property type="evidence" value="ECO:0007669"/>
    <property type="project" value="InterPro"/>
</dbReference>
<name>A0A7Z9BNM3_9CYAN</name>
<keyword evidence="2" id="KW-0378">Hydrolase</keyword>
<keyword evidence="3" id="KW-0732">Signal</keyword>
<dbReference type="GO" id="GO:0000270">
    <property type="term" value="P:peptidoglycan metabolic process"/>
    <property type="evidence" value="ECO:0007669"/>
    <property type="project" value="TreeGrafter"/>
</dbReference>
<dbReference type="Gene3D" id="3.40.710.10">
    <property type="entry name" value="DD-peptidase/beta-lactamase superfamily"/>
    <property type="match status" value="2"/>
</dbReference>
<evidence type="ECO:0008006" key="6">
    <source>
        <dbReference type="Google" id="ProtNLM"/>
    </source>
</evidence>
<dbReference type="PRINTS" id="PR00922">
    <property type="entry name" value="DADACBPTASE3"/>
</dbReference>
<dbReference type="NCBIfam" id="TIGR00666">
    <property type="entry name" value="PBP4"/>
    <property type="match status" value="1"/>
</dbReference>
<keyword evidence="5" id="KW-1185">Reference proteome</keyword>
<dbReference type="InterPro" id="IPR000667">
    <property type="entry name" value="Peptidase_S13"/>
</dbReference>
<gene>
    <name evidence="4" type="ORF">PL8927_550079</name>
</gene>
<organism evidence="4 5">
    <name type="scientific">Planktothrix serta PCC 8927</name>
    <dbReference type="NCBI Taxonomy" id="671068"/>
    <lineage>
        <taxon>Bacteria</taxon>
        <taxon>Bacillati</taxon>
        <taxon>Cyanobacteriota</taxon>
        <taxon>Cyanophyceae</taxon>
        <taxon>Oscillatoriophycideae</taxon>
        <taxon>Oscillatoriales</taxon>
        <taxon>Microcoleaceae</taxon>
        <taxon>Planktothrix</taxon>
    </lineage>
</organism>
<feature type="signal peptide" evidence="3">
    <location>
        <begin position="1"/>
        <end position="21"/>
    </location>
</feature>
<comment type="caution">
    <text evidence="4">The sequence shown here is derived from an EMBL/GenBank/DDBJ whole genome shotgun (WGS) entry which is preliminary data.</text>
</comment>
<dbReference type="SUPFAM" id="SSF56601">
    <property type="entry name" value="beta-lactamase/transpeptidase-like"/>
    <property type="match status" value="1"/>
</dbReference>
<dbReference type="PANTHER" id="PTHR30023">
    <property type="entry name" value="D-ALANYL-D-ALANINE CARBOXYPEPTIDASE"/>
    <property type="match status" value="1"/>
</dbReference>
<dbReference type="PANTHER" id="PTHR30023:SF0">
    <property type="entry name" value="PENICILLIN-SENSITIVE CARBOXYPEPTIDASE A"/>
    <property type="match status" value="1"/>
</dbReference>
<evidence type="ECO:0000256" key="3">
    <source>
        <dbReference type="SAM" id="SignalP"/>
    </source>
</evidence>
<evidence type="ECO:0000313" key="4">
    <source>
        <dbReference type="EMBL" id="VXD16724.1"/>
    </source>
</evidence>
<dbReference type="Gene3D" id="3.50.80.20">
    <property type="entry name" value="D-Ala-D-Ala carboxypeptidase C, peptidase S13"/>
    <property type="match status" value="1"/>
</dbReference>
<dbReference type="AlphaFoldDB" id="A0A7Z9BNM3"/>
<dbReference type="InterPro" id="IPR012338">
    <property type="entry name" value="Beta-lactam/transpept-like"/>
</dbReference>
<accession>A0A7Z9BNM3</accession>
<dbReference type="GO" id="GO:0004185">
    <property type="term" value="F:serine-type carboxypeptidase activity"/>
    <property type="evidence" value="ECO:0007669"/>
    <property type="project" value="InterPro"/>
</dbReference>